<comment type="caution">
    <text evidence="8">The sequence shown here is derived from an EMBL/GenBank/DDBJ whole genome shotgun (WGS) entry which is preliminary data.</text>
</comment>
<dbReference type="InterPro" id="IPR013320">
    <property type="entry name" value="ConA-like_dom_sf"/>
</dbReference>
<organism evidence="8 9">
    <name type="scientific">Ataeniobius toweri</name>
    <dbReference type="NCBI Taxonomy" id="208326"/>
    <lineage>
        <taxon>Eukaryota</taxon>
        <taxon>Metazoa</taxon>
        <taxon>Chordata</taxon>
        <taxon>Craniata</taxon>
        <taxon>Vertebrata</taxon>
        <taxon>Euteleostomi</taxon>
        <taxon>Actinopterygii</taxon>
        <taxon>Neopterygii</taxon>
        <taxon>Teleostei</taxon>
        <taxon>Neoteleostei</taxon>
        <taxon>Acanthomorphata</taxon>
        <taxon>Ovalentaria</taxon>
        <taxon>Atherinomorphae</taxon>
        <taxon>Cyprinodontiformes</taxon>
        <taxon>Goodeidae</taxon>
        <taxon>Ataeniobius</taxon>
    </lineage>
</organism>
<feature type="compositionally biased region" description="Low complexity" evidence="6">
    <location>
        <begin position="680"/>
        <end position="698"/>
    </location>
</feature>
<feature type="domain" description="Thrombospondin-like N-terminal" evidence="7">
    <location>
        <begin position="31"/>
        <end position="221"/>
    </location>
</feature>
<dbReference type="SUPFAM" id="SSF49899">
    <property type="entry name" value="Concanavalin A-like lectins/glucanases"/>
    <property type="match status" value="1"/>
</dbReference>
<dbReference type="SMART" id="SM00210">
    <property type="entry name" value="TSPN"/>
    <property type="match status" value="1"/>
</dbReference>
<dbReference type="InterPro" id="IPR048287">
    <property type="entry name" value="TSPN-like_N"/>
</dbReference>
<dbReference type="InterPro" id="IPR050149">
    <property type="entry name" value="Collagen_superfamily"/>
</dbReference>
<gene>
    <name evidence="8" type="ORF">ATANTOWER_028548</name>
</gene>
<evidence type="ECO:0000256" key="2">
    <source>
        <dbReference type="ARBA" id="ARBA00022525"/>
    </source>
</evidence>
<dbReference type="PANTHER" id="PTHR24023">
    <property type="entry name" value="COLLAGEN ALPHA"/>
    <property type="match status" value="1"/>
</dbReference>
<keyword evidence="9" id="KW-1185">Reference proteome</keyword>
<evidence type="ECO:0000259" key="7">
    <source>
        <dbReference type="SMART" id="SM00210"/>
    </source>
</evidence>
<keyword evidence="3" id="KW-0272">Extracellular matrix</keyword>
<feature type="compositionally biased region" description="Low complexity" evidence="6">
    <location>
        <begin position="602"/>
        <end position="612"/>
    </location>
</feature>
<protein>
    <recommendedName>
        <fullName evidence="7">Thrombospondin-like N-terminal domain-containing protein</fullName>
    </recommendedName>
</protein>
<feature type="compositionally biased region" description="Basic residues" evidence="6">
    <location>
        <begin position="267"/>
        <end position="303"/>
    </location>
</feature>
<dbReference type="Pfam" id="PF01391">
    <property type="entry name" value="Collagen"/>
    <property type="match status" value="3"/>
</dbReference>
<dbReference type="Gene3D" id="2.60.120.200">
    <property type="match status" value="1"/>
</dbReference>
<dbReference type="EMBL" id="JAHUTI010010555">
    <property type="protein sequence ID" value="MED6235536.1"/>
    <property type="molecule type" value="Genomic_DNA"/>
</dbReference>
<feature type="compositionally biased region" description="Low complexity" evidence="6">
    <location>
        <begin position="722"/>
        <end position="743"/>
    </location>
</feature>
<evidence type="ECO:0000256" key="1">
    <source>
        <dbReference type="ARBA" id="ARBA00004498"/>
    </source>
</evidence>
<dbReference type="Proteomes" id="UP001345963">
    <property type="component" value="Unassembled WGS sequence"/>
</dbReference>
<feature type="region of interest" description="Disordered" evidence="6">
    <location>
        <begin position="321"/>
        <end position="340"/>
    </location>
</feature>
<dbReference type="PANTHER" id="PTHR24023:SF1082">
    <property type="entry name" value="COLLAGEN TRIPLE HELIX REPEAT"/>
    <property type="match status" value="1"/>
</dbReference>
<evidence type="ECO:0000256" key="5">
    <source>
        <dbReference type="ARBA" id="ARBA00022737"/>
    </source>
</evidence>
<evidence type="ECO:0000256" key="4">
    <source>
        <dbReference type="ARBA" id="ARBA00022729"/>
    </source>
</evidence>
<feature type="compositionally biased region" description="Low complexity" evidence="6">
    <location>
        <begin position="568"/>
        <end position="593"/>
    </location>
</feature>
<feature type="compositionally biased region" description="Gly residues" evidence="6">
    <location>
        <begin position="625"/>
        <end position="634"/>
    </location>
</feature>
<evidence type="ECO:0000313" key="9">
    <source>
        <dbReference type="Proteomes" id="UP001345963"/>
    </source>
</evidence>
<feature type="region of interest" description="Disordered" evidence="6">
    <location>
        <begin position="482"/>
        <end position="524"/>
    </location>
</feature>
<sequence length="750" mass="80156">MESRCVIAGWRRMIFAGVSCQVYCCRITADPVDVLQVLGLSESMEGVSLDAGFCTSRRGMEETDLAYKIKKIQLSIPTKQLFPDSRFPVNFSLMATVRAKKGSQSFLFSVYDDQGVQQVGLEVGRSPVFVYEDQHGEPTPPLYPIFRKINMADGKWHRIAYSVLDKTVTLYLDCQRVQTLDLLRGDNPVVSTEGVIVFGTRLLDEDVFEGNIQQLMIADDPQAAANYCVNFIPDCDLALPYNGQTLDNQNSHLELMESDQPTEPNKLSKKDKRGNKNKKKRDKTSKGKRKGKRKGKKGSRKKKHEDESPEEGFHRVTTTLPEFQSQEPFQPTQLPQTKGDIESVLPTDMFDETMVMPTYNPDFTSEAPTVVPSTLRVSKVTKEAIPSVHTPLVVEYEHDIYGDLHEDLSVSTVTVDSNTTGYEILEYDDFSNDTQYEEYEIYEDDFDFAERERAETLDVEAILRAEKGQKGEPAIIEPGLLVEGPPGLPGPEGLPGPAGPTGPPGPRGDPGDLGPQGRPGLAGVDGIPGPPGTLLMLPFQFGGDSQKGPVVSPQEAQAQAILQQTKLSLQGPPGPLGLTGRPGPVGLPGPTGLKGDRGDNGPTGPRGLPGLPGINGKPGKRGRVGVDGGRGAPGETGAKGDRGFDGLPGLPGNKGHLGDRGRPGPHGPVGEPGEKGSDGPVGPRGQPGEPGPRGLVGPRGPPGQPGQQGISGIDGVQGSKGNLGPPGEIGPPGQQGNPGVQVQTNAFQLP</sequence>
<evidence type="ECO:0000313" key="8">
    <source>
        <dbReference type="EMBL" id="MED6235536.1"/>
    </source>
</evidence>
<dbReference type="InterPro" id="IPR008160">
    <property type="entry name" value="Collagen"/>
</dbReference>
<feature type="compositionally biased region" description="Low complexity" evidence="6">
    <location>
        <begin position="512"/>
        <end position="521"/>
    </location>
</feature>
<keyword evidence="2" id="KW-0964">Secreted</keyword>
<keyword evidence="4" id="KW-0732">Signal</keyword>
<feature type="compositionally biased region" description="Pro residues" evidence="6">
    <location>
        <begin position="486"/>
        <end position="507"/>
    </location>
</feature>
<feature type="compositionally biased region" description="Polar residues" evidence="6">
    <location>
        <begin position="321"/>
        <end position="336"/>
    </location>
</feature>
<comment type="subcellular location">
    <subcellularLocation>
        <location evidence="1">Secreted</location>
        <location evidence="1">Extracellular space</location>
        <location evidence="1">Extracellular matrix</location>
    </subcellularLocation>
</comment>
<proteinExistence type="predicted"/>
<evidence type="ECO:0000256" key="6">
    <source>
        <dbReference type="SAM" id="MobiDB-lite"/>
    </source>
</evidence>
<feature type="region of interest" description="Disordered" evidence="6">
    <location>
        <begin position="257"/>
        <end position="314"/>
    </location>
</feature>
<name>A0ABU7ABM1_9TELE</name>
<evidence type="ECO:0000256" key="3">
    <source>
        <dbReference type="ARBA" id="ARBA00022530"/>
    </source>
</evidence>
<feature type="region of interest" description="Disordered" evidence="6">
    <location>
        <begin position="568"/>
        <end position="750"/>
    </location>
</feature>
<reference evidence="8 9" key="1">
    <citation type="submission" date="2021-07" db="EMBL/GenBank/DDBJ databases">
        <authorList>
            <person name="Palmer J.M."/>
        </authorList>
    </citation>
    <scope>NUCLEOTIDE SEQUENCE [LARGE SCALE GENOMIC DNA]</scope>
    <source>
        <strain evidence="8 9">AT_MEX2019</strain>
        <tissue evidence="8">Muscle</tissue>
    </source>
</reference>
<accession>A0ABU7ABM1</accession>
<keyword evidence="5" id="KW-0677">Repeat</keyword>